<reference evidence="3 4" key="1">
    <citation type="journal article" date="2018" name="Sci. Data">
        <title>The draft genome sequence of cork oak.</title>
        <authorList>
            <person name="Ramos A.M."/>
            <person name="Usie A."/>
            <person name="Barbosa P."/>
            <person name="Barros P.M."/>
            <person name="Capote T."/>
            <person name="Chaves I."/>
            <person name="Simoes F."/>
            <person name="Abreu I."/>
            <person name="Carrasquinho I."/>
            <person name="Faro C."/>
            <person name="Guimaraes J.B."/>
            <person name="Mendonca D."/>
            <person name="Nobrega F."/>
            <person name="Rodrigues L."/>
            <person name="Saibo N.J.M."/>
            <person name="Varela M.C."/>
            <person name="Egas C."/>
            <person name="Matos J."/>
            <person name="Miguel C.M."/>
            <person name="Oliveira M.M."/>
            <person name="Ricardo C.P."/>
            <person name="Goncalves S."/>
        </authorList>
    </citation>
    <scope>NUCLEOTIDE SEQUENCE [LARGE SCALE GENOMIC DNA]</scope>
    <source>
        <strain evidence="4">cv. HL8</strain>
    </source>
</reference>
<dbReference type="InterPro" id="IPR011050">
    <property type="entry name" value="Pectin_lyase_fold/virulence"/>
</dbReference>
<protein>
    <submittedName>
        <fullName evidence="3">Pectinesterase 15</fullName>
    </submittedName>
</protein>
<gene>
    <name evidence="3" type="primary">PME15_0</name>
    <name evidence="3" type="ORF">CFP56_019049</name>
</gene>
<comment type="subcellular location">
    <subcellularLocation>
        <location evidence="1">Secreted</location>
        <location evidence="1">Cell wall</location>
    </subcellularLocation>
</comment>
<dbReference type="Proteomes" id="UP000237347">
    <property type="component" value="Unassembled WGS sequence"/>
</dbReference>
<dbReference type="InterPro" id="IPR012334">
    <property type="entry name" value="Pectin_lyas_fold"/>
</dbReference>
<dbReference type="PANTHER" id="PTHR31321:SF73">
    <property type="entry name" value="PECTINESTERASE 14-RELATED"/>
    <property type="match status" value="1"/>
</dbReference>
<accession>A0AAW0KK65</accession>
<keyword evidence="2" id="KW-0964">Secreted</keyword>
<evidence type="ECO:0000256" key="2">
    <source>
        <dbReference type="ARBA" id="ARBA00022512"/>
    </source>
</evidence>
<dbReference type="SUPFAM" id="SSF51126">
    <property type="entry name" value="Pectin lyase-like"/>
    <property type="match status" value="1"/>
</dbReference>
<dbReference type="Gene3D" id="2.160.20.10">
    <property type="entry name" value="Single-stranded right-handed beta-helix, Pectin lyase-like"/>
    <property type="match status" value="1"/>
</dbReference>
<keyword evidence="2" id="KW-0134">Cell wall</keyword>
<dbReference type="GO" id="GO:0030599">
    <property type="term" value="F:pectinesterase activity"/>
    <property type="evidence" value="ECO:0007669"/>
    <property type="project" value="TreeGrafter"/>
</dbReference>
<dbReference type="AlphaFoldDB" id="A0AAW0KK65"/>
<comment type="caution">
    <text evidence="3">The sequence shown here is derived from an EMBL/GenBank/DDBJ whole genome shotgun (WGS) entry which is preliminary data.</text>
</comment>
<evidence type="ECO:0000313" key="3">
    <source>
        <dbReference type="EMBL" id="KAK7838811.1"/>
    </source>
</evidence>
<proteinExistence type="predicted"/>
<keyword evidence="4" id="KW-1185">Reference proteome</keyword>
<sequence length="90" mass="9766">MNPNAATSSHCINTLECNINSIAKQVSDEISGSITAQARQSMNEQTGFSFVNCSISESGKGWLGRAWGSLCDCCLLHNIHVKCRSSSWLE</sequence>
<evidence type="ECO:0000256" key="1">
    <source>
        <dbReference type="ARBA" id="ARBA00004191"/>
    </source>
</evidence>
<organism evidence="3 4">
    <name type="scientific">Quercus suber</name>
    <name type="common">Cork oak</name>
    <dbReference type="NCBI Taxonomy" id="58331"/>
    <lineage>
        <taxon>Eukaryota</taxon>
        <taxon>Viridiplantae</taxon>
        <taxon>Streptophyta</taxon>
        <taxon>Embryophyta</taxon>
        <taxon>Tracheophyta</taxon>
        <taxon>Spermatophyta</taxon>
        <taxon>Magnoliopsida</taxon>
        <taxon>eudicotyledons</taxon>
        <taxon>Gunneridae</taxon>
        <taxon>Pentapetalae</taxon>
        <taxon>rosids</taxon>
        <taxon>fabids</taxon>
        <taxon>Fagales</taxon>
        <taxon>Fagaceae</taxon>
        <taxon>Quercus</taxon>
    </lineage>
</organism>
<evidence type="ECO:0000313" key="4">
    <source>
        <dbReference type="Proteomes" id="UP000237347"/>
    </source>
</evidence>
<dbReference type="GO" id="GO:0045490">
    <property type="term" value="P:pectin catabolic process"/>
    <property type="evidence" value="ECO:0007669"/>
    <property type="project" value="TreeGrafter"/>
</dbReference>
<dbReference type="EMBL" id="PKMF04000297">
    <property type="protein sequence ID" value="KAK7838811.1"/>
    <property type="molecule type" value="Genomic_DNA"/>
</dbReference>
<name>A0AAW0KK65_QUESU</name>
<dbReference type="PANTHER" id="PTHR31321">
    <property type="entry name" value="ACYL-COA THIOESTER HYDROLASE YBHC-RELATED"/>
    <property type="match status" value="1"/>
</dbReference>